<feature type="domain" description="Nudix hydrolase" evidence="4">
    <location>
        <begin position="4"/>
        <end position="134"/>
    </location>
</feature>
<name>A0A927CCQ0_9BACL</name>
<protein>
    <submittedName>
        <fullName evidence="5">NUDIX hydrolase</fullName>
    </submittedName>
</protein>
<organism evidence="5 6">
    <name type="scientific">Paenibacillus oceani</name>
    <dbReference type="NCBI Taxonomy" id="2772510"/>
    <lineage>
        <taxon>Bacteria</taxon>
        <taxon>Bacillati</taxon>
        <taxon>Bacillota</taxon>
        <taxon>Bacilli</taxon>
        <taxon>Bacillales</taxon>
        <taxon>Paenibacillaceae</taxon>
        <taxon>Paenibacillus</taxon>
    </lineage>
</organism>
<reference evidence="5" key="1">
    <citation type="submission" date="2020-09" db="EMBL/GenBank/DDBJ databases">
        <title>A novel bacterium of genus Paenibacillus, isolated from South China Sea.</title>
        <authorList>
            <person name="Huang H."/>
            <person name="Mo K."/>
            <person name="Hu Y."/>
        </authorList>
    </citation>
    <scope>NUCLEOTIDE SEQUENCE</scope>
    <source>
        <strain evidence="5">IB182363</strain>
    </source>
</reference>
<dbReference type="InterPro" id="IPR020476">
    <property type="entry name" value="Nudix_hydrolase"/>
</dbReference>
<evidence type="ECO:0000313" key="5">
    <source>
        <dbReference type="EMBL" id="MBD2863546.1"/>
    </source>
</evidence>
<keyword evidence="6" id="KW-1185">Reference proteome</keyword>
<evidence type="ECO:0000256" key="2">
    <source>
        <dbReference type="ARBA" id="ARBA00022801"/>
    </source>
</evidence>
<comment type="caution">
    <text evidence="5">The sequence shown here is derived from an EMBL/GenBank/DDBJ whole genome shotgun (WGS) entry which is preliminary data.</text>
</comment>
<dbReference type="SUPFAM" id="SSF55811">
    <property type="entry name" value="Nudix"/>
    <property type="match status" value="1"/>
</dbReference>
<dbReference type="AlphaFoldDB" id="A0A927CCQ0"/>
<dbReference type="InterPro" id="IPR015797">
    <property type="entry name" value="NUDIX_hydrolase-like_dom_sf"/>
</dbReference>
<evidence type="ECO:0000256" key="3">
    <source>
        <dbReference type="RuleBase" id="RU003476"/>
    </source>
</evidence>
<dbReference type="InterPro" id="IPR020084">
    <property type="entry name" value="NUDIX_hydrolase_CS"/>
</dbReference>
<dbReference type="PANTHER" id="PTHR43046:SF2">
    <property type="entry name" value="8-OXO-DGTP DIPHOSPHATASE-RELATED"/>
    <property type="match status" value="1"/>
</dbReference>
<evidence type="ECO:0000256" key="1">
    <source>
        <dbReference type="ARBA" id="ARBA00001946"/>
    </source>
</evidence>
<evidence type="ECO:0000313" key="6">
    <source>
        <dbReference type="Proteomes" id="UP000639396"/>
    </source>
</evidence>
<dbReference type="Gene3D" id="3.90.79.10">
    <property type="entry name" value="Nucleoside Triphosphate Pyrophosphohydrolase"/>
    <property type="match status" value="1"/>
</dbReference>
<dbReference type="PANTHER" id="PTHR43046">
    <property type="entry name" value="GDP-MANNOSE MANNOSYL HYDROLASE"/>
    <property type="match status" value="1"/>
</dbReference>
<dbReference type="Pfam" id="PF00293">
    <property type="entry name" value="NUDIX"/>
    <property type="match status" value="1"/>
</dbReference>
<dbReference type="GO" id="GO:0016787">
    <property type="term" value="F:hydrolase activity"/>
    <property type="evidence" value="ECO:0007669"/>
    <property type="project" value="UniProtKB-KW"/>
</dbReference>
<sequence>MDPYRFRVRVTGVLIEDERILLVKQQVGSRDWSLPGGKAEAGETLEQAIVREMAEETGLSVQVDKLLYLCDLPEADPPIVHVTFLLREAEGELRMPTNELETTPITDMRMVPIFELTSYGFSPTFMELARSGFPGAGSYKGYKRTIGL</sequence>
<accession>A0A927CCQ0</accession>
<comment type="cofactor">
    <cofactor evidence="1">
        <name>Mg(2+)</name>
        <dbReference type="ChEBI" id="CHEBI:18420"/>
    </cofactor>
</comment>
<dbReference type="Proteomes" id="UP000639396">
    <property type="component" value="Unassembled WGS sequence"/>
</dbReference>
<gene>
    <name evidence="5" type="ORF">IDH45_16250</name>
</gene>
<dbReference type="PROSITE" id="PS51462">
    <property type="entry name" value="NUDIX"/>
    <property type="match status" value="1"/>
</dbReference>
<dbReference type="PRINTS" id="PR00502">
    <property type="entry name" value="NUDIXFAMILY"/>
</dbReference>
<comment type="similarity">
    <text evidence="3">Belongs to the Nudix hydrolase family.</text>
</comment>
<dbReference type="InterPro" id="IPR000086">
    <property type="entry name" value="NUDIX_hydrolase_dom"/>
</dbReference>
<keyword evidence="2 3" id="KW-0378">Hydrolase</keyword>
<evidence type="ECO:0000259" key="4">
    <source>
        <dbReference type="PROSITE" id="PS51462"/>
    </source>
</evidence>
<dbReference type="PROSITE" id="PS00893">
    <property type="entry name" value="NUDIX_BOX"/>
    <property type="match status" value="1"/>
</dbReference>
<dbReference type="RefSeq" id="WP_190929173.1">
    <property type="nucleotide sequence ID" value="NZ_JACXJA010000020.1"/>
</dbReference>
<dbReference type="EMBL" id="JACXJA010000020">
    <property type="protein sequence ID" value="MBD2863546.1"/>
    <property type="molecule type" value="Genomic_DNA"/>
</dbReference>
<proteinExistence type="inferred from homology"/>